<keyword evidence="3" id="KW-1185">Reference proteome</keyword>
<dbReference type="Gene3D" id="3.40.190.10">
    <property type="entry name" value="Periplasmic binding protein-like II"/>
    <property type="match status" value="2"/>
</dbReference>
<evidence type="ECO:0000313" key="2">
    <source>
        <dbReference type="EMBL" id="RST95501.1"/>
    </source>
</evidence>
<proteinExistence type="predicted"/>
<dbReference type="InterPro" id="IPR006059">
    <property type="entry name" value="SBP"/>
</dbReference>
<evidence type="ECO:0000256" key="1">
    <source>
        <dbReference type="SAM" id="SignalP"/>
    </source>
</evidence>
<name>A0A429ZP93_9ENTE</name>
<keyword evidence="1" id="KW-0732">Signal</keyword>
<feature type="chain" id="PRO_5038946876" evidence="1">
    <location>
        <begin position="22"/>
        <end position="542"/>
    </location>
</feature>
<dbReference type="PANTHER" id="PTHR43649:SF12">
    <property type="entry name" value="DIACETYLCHITOBIOSE BINDING PROTEIN DASA"/>
    <property type="match status" value="1"/>
</dbReference>
<dbReference type="InterPro" id="IPR050490">
    <property type="entry name" value="Bact_solute-bd_prot1"/>
</dbReference>
<dbReference type="PANTHER" id="PTHR43649">
    <property type="entry name" value="ARABINOSE-BINDING PROTEIN-RELATED"/>
    <property type="match status" value="1"/>
</dbReference>
<dbReference type="Proteomes" id="UP000287239">
    <property type="component" value="Unassembled WGS sequence"/>
</dbReference>
<comment type="caution">
    <text evidence="2">The sequence shown here is derived from an EMBL/GenBank/DDBJ whole genome shotgun (WGS) entry which is preliminary data.</text>
</comment>
<dbReference type="SUPFAM" id="SSF53850">
    <property type="entry name" value="Periplasmic binding protein-like II"/>
    <property type="match status" value="1"/>
</dbReference>
<accession>A0A429ZP93</accession>
<reference evidence="2 3" key="1">
    <citation type="submission" date="2017-05" db="EMBL/GenBank/DDBJ databases">
        <title>Vagococcus spp. assemblies.</title>
        <authorList>
            <person name="Gulvik C.A."/>
        </authorList>
    </citation>
    <scope>NUCLEOTIDE SEQUENCE [LARGE SCALE GENOMIC DNA]</scope>
    <source>
        <strain evidence="2 3">NCFB 2777</strain>
    </source>
</reference>
<sequence length="542" mass="60464">MKNKQLKWLLPVLLFSGVVLIGCSNTNQGDQDQQASDVVVETTGFPIVKETLEMTLMAPGTGLVEWDEMATMTDYAEQTNINFKYTTPPLSDFGTKLNLAFASGDLADIIFAAGSNLTAAMEVDYGEQGILVPLEELIPTYAPNLHQLMEAEPDIRKSITATDGHIYSLPGISRGDTAIWPRGPVWYNGTWLEKLNVTELPKTTDEFYELLLRFKNEDPNDTGAEDSIPMSDSKLDSLRPWLLSAFGIKSLGIEEVGGQVRYAPMTENYQGYLTYMHKLYQEGLIDAEVYSQSDEQKKAKGQNNQLGVFPDWFSYFTTGQTEDEAINNPMFHPLTSPFSETAIVPGSPRLVRGVFAITKDNPSPAASLRWVDHFYSEAGYEYMEQGPEGVLWEYQENSQGEAVKVYAPGIDPDKGEEERGKVSPAYGLAVPGLSASTPQIRRAVTDSDENVFNQFIKTETQEKIEKFAEVPYPLVYLTKEEQDKVSASATDLATYIEQMEAKFITGVEPLSNWDKFIDTIESMGIAEYVSVYQEAYDKWEGS</sequence>
<dbReference type="Pfam" id="PF01547">
    <property type="entry name" value="SBP_bac_1"/>
    <property type="match status" value="1"/>
</dbReference>
<dbReference type="OrthoDB" id="9787283at2"/>
<dbReference type="RefSeq" id="WP_126779896.1">
    <property type="nucleotide sequence ID" value="NZ_NGJU01000010.1"/>
</dbReference>
<dbReference type="EMBL" id="NGJU01000010">
    <property type="protein sequence ID" value="RST95501.1"/>
    <property type="molecule type" value="Genomic_DNA"/>
</dbReference>
<feature type="signal peptide" evidence="1">
    <location>
        <begin position="1"/>
        <end position="21"/>
    </location>
</feature>
<protein>
    <submittedName>
        <fullName evidence="2">ABC transporter substrate-binding protein</fullName>
    </submittedName>
</protein>
<dbReference type="GeneID" id="98568318"/>
<evidence type="ECO:0000313" key="3">
    <source>
        <dbReference type="Proteomes" id="UP000287239"/>
    </source>
</evidence>
<dbReference type="PROSITE" id="PS51257">
    <property type="entry name" value="PROKAR_LIPOPROTEIN"/>
    <property type="match status" value="1"/>
</dbReference>
<dbReference type="AlphaFoldDB" id="A0A429ZP93"/>
<organism evidence="2 3">
    <name type="scientific">Vagococcus salmoninarum</name>
    <dbReference type="NCBI Taxonomy" id="2739"/>
    <lineage>
        <taxon>Bacteria</taxon>
        <taxon>Bacillati</taxon>
        <taxon>Bacillota</taxon>
        <taxon>Bacilli</taxon>
        <taxon>Lactobacillales</taxon>
        <taxon>Enterococcaceae</taxon>
        <taxon>Vagococcus</taxon>
    </lineage>
</organism>
<gene>
    <name evidence="2" type="ORF">CBF35_08050</name>
</gene>